<gene>
    <name evidence="2" type="ORF">AWN68_13840</name>
</gene>
<dbReference type="InterPro" id="IPR052514">
    <property type="entry name" value="SAM-dependent_MTase"/>
</dbReference>
<dbReference type="NCBIfam" id="TIGR01444">
    <property type="entry name" value="fkbM_fam"/>
    <property type="match status" value="1"/>
</dbReference>
<dbReference type="AlphaFoldDB" id="A0A150XVS1"/>
<dbReference type="InterPro" id="IPR006342">
    <property type="entry name" value="FkbM_mtfrase"/>
</dbReference>
<dbReference type="PANTHER" id="PTHR34203:SF15">
    <property type="entry name" value="SLL1173 PROTEIN"/>
    <property type="match status" value="1"/>
</dbReference>
<dbReference type="Proteomes" id="UP000075615">
    <property type="component" value="Unassembled WGS sequence"/>
</dbReference>
<reference evidence="2 3" key="1">
    <citation type="submission" date="2016-01" db="EMBL/GenBank/DDBJ databases">
        <title>Genome sequencing of Roseivirga echinicomitans KMM 6058.</title>
        <authorList>
            <person name="Selvaratnam C."/>
            <person name="Thevarajoo S."/>
            <person name="Goh K.M."/>
            <person name="Ee R."/>
            <person name="Chan K.-G."/>
            <person name="Chong C.S."/>
        </authorList>
    </citation>
    <scope>NUCLEOTIDE SEQUENCE [LARGE SCALE GENOMIC DNA]</scope>
    <source>
        <strain evidence="2 3">KMM 6058</strain>
    </source>
</reference>
<dbReference type="SUPFAM" id="SSF53335">
    <property type="entry name" value="S-adenosyl-L-methionine-dependent methyltransferases"/>
    <property type="match status" value="1"/>
</dbReference>
<protein>
    <recommendedName>
        <fullName evidence="1">Methyltransferase FkbM domain-containing protein</fullName>
    </recommendedName>
</protein>
<accession>A0A150XVS1</accession>
<dbReference type="STRING" id="296218.AWN68_13840"/>
<dbReference type="Gene3D" id="3.40.50.150">
    <property type="entry name" value="Vaccinia Virus protein VP39"/>
    <property type="match status" value="1"/>
</dbReference>
<feature type="domain" description="Methyltransferase FkbM" evidence="1">
    <location>
        <begin position="76"/>
        <end position="217"/>
    </location>
</feature>
<keyword evidence="3" id="KW-1185">Reference proteome</keyword>
<sequence length="252" mass="29065">MKLLMNLYRHILIFGKSGFLVFWRVKNKHTNDIKISKVRTPISLRSGTSDIPLFYEIFWKNEYDFSLPFEPVNVIDAGANIGLAALFFANKYPNTKIISIEPEKSNFDLMRTNINDYPNIIPLRKGLSNLSNQKIKVYESDKGKWGFTTGSVSESLHEEDERVISTISIDDIMAMYNLAYLDIVKVDIEGAEKELFESNYENWLSKTRCLVIELHDRLQLGCSKNFFNAIGRYNFSLSQKGENLILLNQDLL</sequence>
<proteinExistence type="predicted"/>
<evidence type="ECO:0000313" key="2">
    <source>
        <dbReference type="EMBL" id="KYG82861.1"/>
    </source>
</evidence>
<dbReference type="EMBL" id="LRDB01000002">
    <property type="protein sequence ID" value="KYG82861.1"/>
    <property type="molecule type" value="Genomic_DNA"/>
</dbReference>
<dbReference type="PANTHER" id="PTHR34203">
    <property type="entry name" value="METHYLTRANSFERASE, FKBM FAMILY PROTEIN"/>
    <property type="match status" value="1"/>
</dbReference>
<dbReference type="Pfam" id="PF05050">
    <property type="entry name" value="Methyltransf_21"/>
    <property type="match status" value="1"/>
</dbReference>
<comment type="caution">
    <text evidence="2">The sequence shown here is derived from an EMBL/GenBank/DDBJ whole genome shotgun (WGS) entry which is preliminary data.</text>
</comment>
<dbReference type="InterPro" id="IPR029063">
    <property type="entry name" value="SAM-dependent_MTases_sf"/>
</dbReference>
<evidence type="ECO:0000259" key="1">
    <source>
        <dbReference type="Pfam" id="PF05050"/>
    </source>
</evidence>
<organism evidence="2 3">
    <name type="scientific">Roseivirga echinicomitans</name>
    <dbReference type="NCBI Taxonomy" id="296218"/>
    <lineage>
        <taxon>Bacteria</taxon>
        <taxon>Pseudomonadati</taxon>
        <taxon>Bacteroidota</taxon>
        <taxon>Cytophagia</taxon>
        <taxon>Cytophagales</taxon>
        <taxon>Roseivirgaceae</taxon>
        <taxon>Roseivirga</taxon>
    </lineage>
</organism>
<name>A0A150XVS1_9BACT</name>
<evidence type="ECO:0000313" key="3">
    <source>
        <dbReference type="Proteomes" id="UP000075615"/>
    </source>
</evidence>